<dbReference type="AlphaFoldDB" id="A0A1H0NXQ9"/>
<dbReference type="Proteomes" id="UP000198827">
    <property type="component" value="Chromosome I"/>
</dbReference>
<name>A0A1H0NXQ9_9PSED</name>
<keyword evidence="1" id="KW-1133">Transmembrane helix</keyword>
<reference evidence="2 3" key="1">
    <citation type="submission" date="2016-10" db="EMBL/GenBank/DDBJ databases">
        <authorList>
            <person name="de Groot N.N."/>
        </authorList>
    </citation>
    <scope>NUCLEOTIDE SEQUENCE [LARGE SCALE GENOMIC DNA]</scope>
    <source>
        <strain evidence="2 3">CECT 7543</strain>
    </source>
</reference>
<evidence type="ECO:0000313" key="2">
    <source>
        <dbReference type="EMBL" id="SDO97215.1"/>
    </source>
</evidence>
<dbReference type="EMBL" id="LT629705">
    <property type="protein sequence ID" value="SDO97215.1"/>
    <property type="molecule type" value="Genomic_DNA"/>
</dbReference>
<organism evidence="2 3">
    <name type="scientific">Pseudomonas arsenicoxydans</name>
    <dbReference type="NCBI Taxonomy" id="702115"/>
    <lineage>
        <taxon>Bacteria</taxon>
        <taxon>Pseudomonadati</taxon>
        <taxon>Pseudomonadota</taxon>
        <taxon>Gammaproteobacteria</taxon>
        <taxon>Pseudomonadales</taxon>
        <taxon>Pseudomonadaceae</taxon>
        <taxon>Pseudomonas</taxon>
    </lineage>
</organism>
<keyword evidence="1" id="KW-0812">Transmembrane</keyword>
<evidence type="ECO:0000313" key="3">
    <source>
        <dbReference type="Proteomes" id="UP000198827"/>
    </source>
</evidence>
<gene>
    <name evidence="2" type="ORF">SAMN04489798_4334</name>
</gene>
<feature type="transmembrane region" description="Helical" evidence="1">
    <location>
        <begin position="206"/>
        <end position="226"/>
    </location>
</feature>
<proteinExistence type="predicted"/>
<keyword evidence="1" id="KW-0472">Membrane</keyword>
<dbReference type="OrthoDB" id="6680161at2"/>
<feature type="transmembrane region" description="Helical" evidence="1">
    <location>
        <begin position="238"/>
        <end position="259"/>
    </location>
</feature>
<dbReference type="RefSeq" id="WP_090183867.1">
    <property type="nucleotide sequence ID" value="NZ_LT629705.1"/>
</dbReference>
<evidence type="ECO:0000256" key="1">
    <source>
        <dbReference type="SAM" id="Phobius"/>
    </source>
</evidence>
<feature type="transmembrane region" description="Helical" evidence="1">
    <location>
        <begin position="74"/>
        <end position="95"/>
    </location>
</feature>
<accession>A0A1H0NXQ9</accession>
<protein>
    <submittedName>
        <fullName evidence="2">Uncharacterized protein</fullName>
    </submittedName>
</protein>
<feature type="transmembrane region" description="Helical" evidence="1">
    <location>
        <begin position="41"/>
        <end position="62"/>
    </location>
</feature>
<sequence length="364" mass="40996">MGVKESIEGATSNKEYVDEDKPLSKQNKSSYLVNPNGFHKFSMLLGGYAVFLFGLYGILSFSSPDFIFIFKNNISGTLGILTIGFVLFCLIATLIEKISSSSFVSIDRKARAESNSFVGKAMRSMAQVIADSVEYPGGIDIRAPRERIIEIAKGTQQESPETYKTFERERVLGTAYEVYVFSVIESLDKHISLTEEKGSNLLDRGLLFLFGGILFYIMAIIGWQMWAKYGEPEVSVMYIGMFASSVVFLVCEFLAAWFLKQYRHYVDASLACLRVKSVYDRYMLSYYAVKEMAPEGYEISEKLNRVLEALKQDVSWPGHKDNMNNDFNYIVESMNTVHASLDKVKGLFDSKARSAPSESQSSDK</sequence>